<comment type="subcellular location">
    <subcellularLocation>
        <location evidence="1">Membrane</location>
        <topology evidence="1">Multi-pass membrane protein</topology>
    </subcellularLocation>
</comment>
<dbReference type="InterPro" id="IPR035906">
    <property type="entry name" value="MetI-like_sf"/>
</dbReference>
<dbReference type="SUPFAM" id="SSF160964">
    <property type="entry name" value="MalF N-terminal region-like"/>
    <property type="match status" value="1"/>
</dbReference>
<evidence type="ECO:0000256" key="4">
    <source>
        <dbReference type="ARBA" id="ARBA00023136"/>
    </source>
</evidence>
<keyword evidence="2 5" id="KW-0812">Transmembrane</keyword>
<feature type="non-terminal residue" evidence="6">
    <location>
        <position position="61"/>
    </location>
</feature>
<feature type="transmembrane region" description="Helical" evidence="5">
    <location>
        <begin position="12"/>
        <end position="33"/>
    </location>
</feature>
<dbReference type="GO" id="GO:0016020">
    <property type="term" value="C:membrane"/>
    <property type="evidence" value="ECO:0007669"/>
    <property type="project" value="UniProtKB-SubCell"/>
</dbReference>
<keyword evidence="3 5" id="KW-1133">Transmembrane helix</keyword>
<evidence type="ECO:0000256" key="5">
    <source>
        <dbReference type="SAM" id="Phobius"/>
    </source>
</evidence>
<organism evidence="6">
    <name type="scientific">marine metagenome</name>
    <dbReference type="NCBI Taxonomy" id="408172"/>
    <lineage>
        <taxon>unclassified sequences</taxon>
        <taxon>metagenomes</taxon>
        <taxon>ecological metagenomes</taxon>
    </lineage>
</organism>
<keyword evidence="4 5" id="KW-0472">Membrane</keyword>
<evidence type="ECO:0008006" key="7">
    <source>
        <dbReference type="Google" id="ProtNLM"/>
    </source>
</evidence>
<dbReference type="EMBL" id="UINC01171754">
    <property type="protein sequence ID" value="SVD76480.1"/>
    <property type="molecule type" value="Genomic_DNA"/>
</dbReference>
<gene>
    <name evidence="6" type="ORF">METZ01_LOCUS429334</name>
</gene>
<protein>
    <recommendedName>
        <fullName evidence="7">ABC transmembrane type-1 domain-containing protein</fullName>
    </recommendedName>
</protein>
<proteinExistence type="predicted"/>
<reference evidence="6" key="1">
    <citation type="submission" date="2018-05" db="EMBL/GenBank/DDBJ databases">
        <authorList>
            <person name="Lanie J.A."/>
            <person name="Ng W.-L."/>
            <person name="Kazmierczak K.M."/>
            <person name="Andrzejewski T.M."/>
            <person name="Davidsen T.M."/>
            <person name="Wayne K.J."/>
            <person name="Tettelin H."/>
            <person name="Glass J.I."/>
            <person name="Rusch D."/>
            <person name="Podicherti R."/>
            <person name="Tsui H.-C.T."/>
            <person name="Winkler M.E."/>
        </authorList>
    </citation>
    <scope>NUCLEOTIDE SEQUENCE</scope>
</reference>
<dbReference type="Gene3D" id="1.10.3720.10">
    <property type="entry name" value="MetI-like"/>
    <property type="match status" value="1"/>
</dbReference>
<evidence type="ECO:0000313" key="6">
    <source>
        <dbReference type="EMBL" id="SVD76480.1"/>
    </source>
</evidence>
<name>A0A382Y027_9ZZZZ</name>
<accession>A0A382Y027</accession>
<evidence type="ECO:0000256" key="1">
    <source>
        <dbReference type="ARBA" id="ARBA00004141"/>
    </source>
</evidence>
<dbReference type="AlphaFoldDB" id="A0A382Y027"/>
<sequence length="61" mass="7169">MTFWQKNQLKLAPFYFLAPGLLLFLIYVIYPIIDSLWVSLHEWNGMPKGALKEDGSPKNWK</sequence>
<evidence type="ECO:0000256" key="3">
    <source>
        <dbReference type="ARBA" id="ARBA00022989"/>
    </source>
</evidence>
<evidence type="ECO:0000256" key="2">
    <source>
        <dbReference type="ARBA" id="ARBA00022692"/>
    </source>
</evidence>